<feature type="coiled-coil region" evidence="1">
    <location>
        <begin position="22"/>
        <end position="63"/>
    </location>
</feature>
<keyword evidence="3" id="KW-1185">Reference proteome</keyword>
<proteinExistence type="predicted"/>
<gene>
    <name evidence="2" type="ORF">DILT_LOCUS3624</name>
</gene>
<evidence type="ECO:0000256" key="1">
    <source>
        <dbReference type="SAM" id="Coils"/>
    </source>
</evidence>
<dbReference type="Proteomes" id="UP000281553">
    <property type="component" value="Unassembled WGS sequence"/>
</dbReference>
<protein>
    <submittedName>
        <fullName evidence="2">Uncharacterized protein</fullName>
    </submittedName>
</protein>
<evidence type="ECO:0000313" key="2">
    <source>
        <dbReference type="EMBL" id="VDK84763.1"/>
    </source>
</evidence>
<organism evidence="2 3">
    <name type="scientific">Dibothriocephalus latus</name>
    <name type="common">Fish tapeworm</name>
    <name type="synonym">Diphyllobothrium latum</name>
    <dbReference type="NCBI Taxonomy" id="60516"/>
    <lineage>
        <taxon>Eukaryota</taxon>
        <taxon>Metazoa</taxon>
        <taxon>Spiralia</taxon>
        <taxon>Lophotrochozoa</taxon>
        <taxon>Platyhelminthes</taxon>
        <taxon>Cestoda</taxon>
        <taxon>Eucestoda</taxon>
        <taxon>Diphyllobothriidea</taxon>
        <taxon>Diphyllobothriidae</taxon>
        <taxon>Dibothriocephalus</taxon>
    </lineage>
</organism>
<sequence length="161" mass="19076">MSRPVFRLDDAERLEKRTLEMLSDQNRRVDDAKAKLELLAEIKQEYERRLMETNQTLNRLHRQVFFATTGTKPRVHFETQDDIYHSEVIHSDDLETDVDPEVTFGKRCAFYCHEITRLRQRTTCLEESLHEVTTQKLTPARLNEIKALLRVTQQPNPYVDC</sequence>
<accession>A0A3P6TNB5</accession>
<name>A0A3P6TNB5_DIBLA</name>
<dbReference type="AlphaFoldDB" id="A0A3P6TNB5"/>
<evidence type="ECO:0000313" key="3">
    <source>
        <dbReference type="Proteomes" id="UP000281553"/>
    </source>
</evidence>
<dbReference type="OrthoDB" id="6272040at2759"/>
<keyword evidence="1" id="KW-0175">Coiled coil</keyword>
<dbReference type="EMBL" id="UYRU01043986">
    <property type="protein sequence ID" value="VDK84763.1"/>
    <property type="molecule type" value="Genomic_DNA"/>
</dbReference>
<reference evidence="2 3" key="1">
    <citation type="submission" date="2018-11" db="EMBL/GenBank/DDBJ databases">
        <authorList>
            <consortium name="Pathogen Informatics"/>
        </authorList>
    </citation>
    <scope>NUCLEOTIDE SEQUENCE [LARGE SCALE GENOMIC DNA]</scope>
</reference>